<name>A0A1X0YAP7_9BACT</name>
<evidence type="ECO:0000313" key="4">
    <source>
        <dbReference type="EMBL" id="ORJ62169.1"/>
    </source>
</evidence>
<reference evidence="4 5" key="1">
    <citation type="submission" date="2017-03" db="EMBL/GenBank/DDBJ databases">
        <title>Genome sequence of Geothermobacter sp. EPR-M, Deep-Sea Iron Reducer.</title>
        <authorList>
            <person name="Tully B."/>
            <person name="Savalia P."/>
            <person name="Abuyen K."/>
            <person name="Baughan C."/>
            <person name="Romero E."/>
            <person name="Ronkowski C."/>
            <person name="Torres B."/>
            <person name="Tremblay J."/>
            <person name="Trujillo A."/>
            <person name="Tyler M."/>
            <person name="Perez-Rodriguez I."/>
            <person name="Amend J."/>
        </authorList>
    </citation>
    <scope>NUCLEOTIDE SEQUENCE [LARGE SCALE GENOMIC DNA]</scope>
    <source>
        <strain evidence="4 5">EPR-M</strain>
    </source>
</reference>
<keyword evidence="5" id="KW-1185">Reference proteome</keyword>
<feature type="domain" description="Peptidase M16 N-terminal" evidence="2">
    <location>
        <begin position="23"/>
        <end position="160"/>
    </location>
</feature>
<comment type="caution">
    <text evidence="4">The sequence shown here is derived from an EMBL/GenBank/DDBJ whole genome shotgun (WGS) entry which is preliminary data.</text>
</comment>
<dbReference type="AlphaFoldDB" id="A0A1X0YAP7"/>
<dbReference type="Pfam" id="PF00675">
    <property type="entry name" value="Peptidase_M16"/>
    <property type="match status" value="1"/>
</dbReference>
<dbReference type="InterPro" id="IPR007863">
    <property type="entry name" value="Peptidase_M16_C"/>
</dbReference>
<dbReference type="InterPro" id="IPR050361">
    <property type="entry name" value="MPP/UQCRC_Complex"/>
</dbReference>
<dbReference type="Pfam" id="PF05193">
    <property type="entry name" value="Peptidase_M16_C"/>
    <property type="match status" value="1"/>
</dbReference>
<comment type="similarity">
    <text evidence="1">Belongs to the peptidase M16 family.</text>
</comment>
<dbReference type="Proteomes" id="UP000193136">
    <property type="component" value="Unassembled WGS sequence"/>
</dbReference>
<dbReference type="PANTHER" id="PTHR11851:SF49">
    <property type="entry name" value="MITOCHONDRIAL-PROCESSING PEPTIDASE SUBUNIT ALPHA"/>
    <property type="match status" value="1"/>
</dbReference>
<dbReference type="GO" id="GO:0046872">
    <property type="term" value="F:metal ion binding"/>
    <property type="evidence" value="ECO:0007669"/>
    <property type="project" value="InterPro"/>
</dbReference>
<sequence length="428" mass="48002">MPVHEEVLPNGLRLVLADMPHLHSLEMVCYVGAGGRNETAELSGISHFVEHMLFRGCEGYDDSISLERAFEALGGAVNATTDADTTCFFSRLHPERLAEGADLFARLLCKPQWNAIETERRIILEEAREDLNEAGEVINSDTLTNALLWPDHPLGQPLIGSESTLRKIALPQLQQYHRSYYSPRNVLVAVAGKLPGPRSYEALREAFTSWRGPEVAAPLPASPLPEQGCPQSCWVHDSSSQLNLQFALQIPWGRSHPDSFALRIWRRILSWGGTSRLMLRLREELGLTYHVEAGLNMLSDTGCLTVDLAVPPERLLQAVEEVLSLLLEMGSRPVAEEELQRTLRNFRYDLDYSRDLPEELAVRYGWGTLVGYRRSFERDLADAEALTGETLQRVARQLLVPGRLALAVVGPWRTADRPKVEAMLEHWA</sequence>
<accession>A0A1X0YAP7</accession>
<evidence type="ECO:0008006" key="6">
    <source>
        <dbReference type="Google" id="ProtNLM"/>
    </source>
</evidence>
<gene>
    <name evidence="4" type="ORF">B5V00_05325</name>
</gene>
<dbReference type="OrthoDB" id="9811314at2"/>
<dbReference type="SUPFAM" id="SSF63411">
    <property type="entry name" value="LuxS/MPP-like metallohydrolase"/>
    <property type="match status" value="2"/>
</dbReference>
<evidence type="ECO:0000256" key="1">
    <source>
        <dbReference type="ARBA" id="ARBA00007261"/>
    </source>
</evidence>
<evidence type="ECO:0000259" key="3">
    <source>
        <dbReference type="Pfam" id="PF05193"/>
    </source>
</evidence>
<dbReference type="InterPro" id="IPR011765">
    <property type="entry name" value="Pept_M16_N"/>
</dbReference>
<evidence type="ECO:0000313" key="5">
    <source>
        <dbReference type="Proteomes" id="UP000193136"/>
    </source>
</evidence>
<evidence type="ECO:0000259" key="2">
    <source>
        <dbReference type="Pfam" id="PF00675"/>
    </source>
</evidence>
<dbReference type="RefSeq" id="WP_085009723.1">
    <property type="nucleotide sequence ID" value="NZ_NAAD01000004.1"/>
</dbReference>
<dbReference type="Gene3D" id="3.30.830.10">
    <property type="entry name" value="Metalloenzyme, LuxS/M16 peptidase-like"/>
    <property type="match status" value="2"/>
</dbReference>
<protein>
    <recommendedName>
        <fullName evidence="6">Zinc protease</fullName>
    </recommendedName>
</protein>
<dbReference type="PANTHER" id="PTHR11851">
    <property type="entry name" value="METALLOPROTEASE"/>
    <property type="match status" value="1"/>
</dbReference>
<proteinExistence type="inferred from homology"/>
<dbReference type="EMBL" id="NAAD01000004">
    <property type="protein sequence ID" value="ORJ62169.1"/>
    <property type="molecule type" value="Genomic_DNA"/>
</dbReference>
<feature type="domain" description="Peptidase M16 C-terminal" evidence="3">
    <location>
        <begin position="169"/>
        <end position="345"/>
    </location>
</feature>
<dbReference type="InterPro" id="IPR011249">
    <property type="entry name" value="Metalloenz_LuxS/M16"/>
</dbReference>
<organism evidence="4 5">
    <name type="scientific">Geothermobacter hydrogeniphilus</name>
    <dbReference type="NCBI Taxonomy" id="1969733"/>
    <lineage>
        <taxon>Bacteria</taxon>
        <taxon>Pseudomonadati</taxon>
        <taxon>Thermodesulfobacteriota</taxon>
        <taxon>Desulfuromonadia</taxon>
        <taxon>Desulfuromonadales</taxon>
        <taxon>Geothermobacteraceae</taxon>
        <taxon>Geothermobacter</taxon>
    </lineage>
</organism>
<dbReference type="STRING" id="1969733.B5V00_05325"/>